<organism evidence="1 2">
    <name type="scientific">Paraconiothyrium brasiliense</name>
    <dbReference type="NCBI Taxonomy" id="300254"/>
    <lineage>
        <taxon>Eukaryota</taxon>
        <taxon>Fungi</taxon>
        <taxon>Dikarya</taxon>
        <taxon>Ascomycota</taxon>
        <taxon>Pezizomycotina</taxon>
        <taxon>Dothideomycetes</taxon>
        <taxon>Pleosporomycetidae</taxon>
        <taxon>Pleosporales</taxon>
        <taxon>Massarineae</taxon>
        <taxon>Didymosphaeriaceae</taxon>
        <taxon>Paraconiothyrium</taxon>
    </lineage>
</organism>
<evidence type="ECO:0000313" key="1">
    <source>
        <dbReference type="EMBL" id="KAL1597344.1"/>
    </source>
</evidence>
<keyword evidence="2" id="KW-1185">Reference proteome</keyword>
<gene>
    <name evidence="1" type="ORF">SLS60_008928</name>
</gene>
<proteinExistence type="predicted"/>
<accession>A0ABR3QZM0</accession>
<name>A0ABR3QZM0_9PLEO</name>
<dbReference type="Proteomes" id="UP001521785">
    <property type="component" value="Unassembled WGS sequence"/>
</dbReference>
<dbReference type="EMBL" id="JAKJXO020000013">
    <property type="protein sequence ID" value="KAL1597344.1"/>
    <property type="molecule type" value="Genomic_DNA"/>
</dbReference>
<comment type="caution">
    <text evidence="1">The sequence shown here is derived from an EMBL/GenBank/DDBJ whole genome shotgun (WGS) entry which is preliminary data.</text>
</comment>
<reference evidence="1 2" key="1">
    <citation type="submission" date="2024-02" db="EMBL/GenBank/DDBJ databases">
        <title>De novo assembly and annotation of 12 fungi associated with fruit tree decline syndrome in Ontario, Canada.</title>
        <authorList>
            <person name="Sulman M."/>
            <person name="Ellouze W."/>
            <person name="Ilyukhin E."/>
        </authorList>
    </citation>
    <scope>NUCLEOTIDE SEQUENCE [LARGE SCALE GENOMIC DNA]</scope>
    <source>
        <strain evidence="1 2">M42-189</strain>
    </source>
</reference>
<protein>
    <submittedName>
        <fullName evidence="1">Uncharacterized protein</fullName>
    </submittedName>
</protein>
<sequence length="98" mass="10861">MPYLIIFVSGYWTQLTIYWVLGTFSNKTDVQSRAGGVFRAFEVAGQAISYGINSNKTVGYEAIMIMLIYKVPLQPMVEEAMVSNEAKGRVGEGEVAKE</sequence>
<evidence type="ECO:0000313" key="2">
    <source>
        <dbReference type="Proteomes" id="UP001521785"/>
    </source>
</evidence>